<evidence type="ECO:0000313" key="5">
    <source>
        <dbReference type="Proteomes" id="UP000243525"/>
    </source>
</evidence>
<dbReference type="SUPFAM" id="SSF46689">
    <property type="entry name" value="Homeodomain-like"/>
    <property type="match status" value="1"/>
</dbReference>
<dbReference type="EMBL" id="QAAD01000008">
    <property type="protein sequence ID" value="PTN08503.1"/>
    <property type="molecule type" value="Genomic_DNA"/>
</dbReference>
<dbReference type="AlphaFoldDB" id="A0A2T5C1K1"/>
<sequence>MARPTDETKLDAIKKAAIQLVVEQGISGASIAQIARKAKVSDGYLYRFYKGKRELLEDLFLERSGGIYDLLEQQLRLHNTVSGIIRAFVVKVFASAAQEPEAICFYHKLLNDFSFEIPEKIKEANSALCRAILDLGQASGEIRAGVSPEHFFSVVTGGTLQFVMIRLRMVFQPKPLDQEDAEHQIEIILKALQ</sequence>
<evidence type="ECO:0000256" key="1">
    <source>
        <dbReference type="ARBA" id="ARBA00023125"/>
    </source>
</evidence>
<feature type="DNA-binding region" description="H-T-H motif" evidence="2">
    <location>
        <begin position="30"/>
        <end position="49"/>
    </location>
</feature>
<proteinExistence type="predicted"/>
<keyword evidence="1 2" id="KW-0238">DNA-binding</keyword>
<evidence type="ECO:0000313" key="4">
    <source>
        <dbReference type="EMBL" id="PTN08503.1"/>
    </source>
</evidence>
<dbReference type="InterPro" id="IPR036271">
    <property type="entry name" value="Tet_transcr_reg_TetR-rel_C_sf"/>
</dbReference>
<gene>
    <name evidence="4" type="ORF">C8N47_10860</name>
</gene>
<reference evidence="4 5" key="1">
    <citation type="submission" date="2018-04" db="EMBL/GenBank/DDBJ databases">
        <title>Genomic Encyclopedia of Archaeal and Bacterial Type Strains, Phase II (KMG-II): from individual species to whole genera.</title>
        <authorList>
            <person name="Goeker M."/>
        </authorList>
    </citation>
    <scope>NUCLEOTIDE SEQUENCE [LARGE SCALE GENOMIC DNA]</scope>
    <source>
        <strain evidence="4 5">DSM 28823</strain>
    </source>
</reference>
<dbReference type="PANTHER" id="PTHR43479">
    <property type="entry name" value="ACREF/ENVCD OPERON REPRESSOR-RELATED"/>
    <property type="match status" value="1"/>
</dbReference>
<protein>
    <submittedName>
        <fullName evidence="4">TetR family transcriptional regulator</fullName>
    </submittedName>
</protein>
<accession>A0A2T5C1K1</accession>
<feature type="domain" description="HTH tetR-type" evidence="3">
    <location>
        <begin position="7"/>
        <end position="67"/>
    </location>
</feature>
<dbReference type="RefSeq" id="WP_107822312.1">
    <property type="nucleotide sequence ID" value="NZ_OY782574.1"/>
</dbReference>
<name>A0A2T5C1K1_9BACT</name>
<dbReference type="Proteomes" id="UP000243525">
    <property type="component" value="Unassembled WGS sequence"/>
</dbReference>
<evidence type="ECO:0000256" key="2">
    <source>
        <dbReference type="PROSITE-ProRule" id="PRU00335"/>
    </source>
</evidence>
<dbReference type="OrthoDB" id="494991at2"/>
<dbReference type="GO" id="GO:0003677">
    <property type="term" value="F:DNA binding"/>
    <property type="evidence" value="ECO:0007669"/>
    <property type="project" value="UniProtKB-UniRule"/>
</dbReference>
<dbReference type="PANTHER" id="PTHR43479:SF11">
    <property type="entry name" value="ACREF_ENVCD OPERON REPRESSOR-RELATED"/>
    <property type="match status" value="1"/>
</dbReference>
<evidence type="ECO:0000259" key="3">
    <source>
        <dbReference type="PROSITE" id="PS50977"/>
    </source>
</evidence>
<organism evidence="4 5">
    <name type="scientific">Mangrovibacterium marinum</name>
    <dbReference type="NCBI Taxonomy" id="1639118"/>
    <lineage>
        <taxon>Bacteria</taxon>
        <taxon>Pseudomonadati</taxon>
        <taxon>Bacteroidota</taxon>
        <taxon>Bacteroidia</taxon>
        <taxon>Marinilabiliales</taxon>
        <taxon>Prolixibacteraceae</taxon>
        <taxon>Mangrovibacterium</taxon>
    </lineage>
</organism>
<dbReference type="InterPro" id="IPR009057">
    <property type="entry name" value="Homeodomain-like_sf"/>
</dbReference>
<keyword evidence="5" id="KW-1185">Reference proteome</keyword>
<comment type="caution">
    <text evidence="4">The sequence shown here is derived from an EMBL/GenBank/DDBJ whole genome shotgun (WGS) entry which is preliminary data.</text>
</comment>
<dbReference type="PROSITE" id="PS50977">
    <property type="entry name" value="HTH_TETR_2"/>
    <property type="match status" value="1"/>
</dbReference>
<dbReference type="InterPro" id="IPR050624">
    <property type="entry name" value="HTH-type_Tx_Regulator"/>
</dbReference>
<dbReference type="SUPFAM" id="SSF48498">
    <property type="entry name" value="Tetracyclin repressor-like, C-terminal domain"/>
    <property type="match status" value="1"/>
</dbReference>
<dbReference type="Pfam" id="PF00440">
    <property type="entry name" value="TetR_N"/>
    <property type="match status" value="1"/>
</dbReference>
<dbReference type="PRINTS" id="PR00455">
    <property type="entry name" value="HTHTETR"/>
</dbReference>
<dbReference type="InterPro" id="IPR001647">
    <property type="entry name" value="HTH_TetR"/>
</dbReference>
<dbReference type="Gene3D" id="1.10.357.10">
    <property type="entry name" value="Tetracycline Repressor, domain 2"/>
    <property type="match status" value="1"/>
</dbReference>